<evidence type="ECO:0000256" key="1">
    <source>
        <dbReference type="ARBA" id="ARBA00000022"/>
    </source>
</evidence>
<dbReference type="Gene3D" id="1.10.357.40">
    <property type="entry name" value="YbiA-like"/>
    <property type="match status" value="1"/>
</dbReference>
<sequence>MITTFKGQYAWLSNFKRCEVFFRGAAYTSSEHAYMSAKSECPDWKAFCQDGGNSPGRVKAMSRRIAVRPDWNEVKVGVMREVLRDKFSREPFRSYLLDTGNCHLEEGNRWGDQFWGVDLKTGEGQNHLGRLLMEVRDELYLAGQPRLLVPILRWLRAAQRRYFPY</sequence>
<dbReference type="InterPro" id="IPR012816">
    <property type="entry name" value="NADAR"/>
</dbReference>
<proteinExistence type="predicted"/>
<dbReference type="AlphaFoldDB" id="A0A5C6RUV6"/>
<evidence type="ECO:0000313" key="4">
    <source>
        <dbReference type="EMBL" id="TXB66296.1"/>
    </source>
</evidence>
<evidence type="ECO:0000259" key="3">
    <source>
        <dbReference type="Pfam" id="PF08719"/>
    </source>
</evidence>
<accession>A0A5C6RUV6</accession>
<dbReference type="OrthoDB" id="67297at2"/>
<keyword evidence="5" id="KW-1185">Reference proteome</keyword>
<protein>
    <submittedName>
        <fullName evidence="4">NADAR family protein</fullName>
    </submittedName>
</protein>
<dbReference type="EMBL" id="VOOR01000008">
    <property type="protein sequence ID" value="TXB66296.1"/>
    <property type="molecule type" value="Genomic_DNA"/>
</dbReference>
<gene>
    <name evidence="4" type="ORF">FRY97_05650</name>
</gene>
<organism evidence="4 5">
    <name type="scientific">Phaeodactylibacter luteus</name>
    <dbReference type="NCBI Taxonomy" id="1564516"/>
    <lineage>
        <taxon>Bacteria</taxon>
        <taxon>Pseudomonadati</taxon>
        <taxon>Bacteroidota</taxon>
        <taxon>Saprospiria</taxon>
        <taxon>Saprospirales</taxon>
        <taxon>Haliscomenobacteraceae</taxon>
        <taxon>Phaeodactylibacter</taxon>
    </lineage>
</organism>
<comment type="caution">
    <text evidence="4">The sequence shown here is derived from an EMBL/GenBank/DDBJ whole genome shotgun (WGS) entry which is preliminary data.</text>
</comment>
<comment type="catalytic activity">
    <reaction evidence="2">
        <text>2,5-diamino-6-hydroxy-4-(5-phosphoribosylamino)-pyrimidine + H2O = 2,5,6-triamino-4-hydroxypyrimidine + D-ribose 5-phosphate</text>
        <dbReference type="Rhea" id="RHEA:23436"/>
        <dbReference type="ChEBI" id="CHEBI:15377"/>
        <dbReference type="ChEBI" id="CHEBI:58614"/>
        <dbReference type="ChEBI" id="CHEBI:78346"/>
        <dbReference type="ChEBI" id="CHEBI:137796"/>
    </reaction>
</comment>
<dbReference type="CDD" id="cd15457">
    <property type="entry name" value="NADAR"/>
    <property type="match status" value="1"/>
</dbReference>
<comment type="catalytic activity">
    <reaction evidence="1">
        <text>5-amino-6-(5-phospho-D-ribosylamino)uracil + H2O = 5,6-diaminouracil + D-ribose 5-phosphate</text>
        <dbReference type="Rhea" id="RHEA:55020"/>
        <dbReference type="ChEBI" id="CHEBI:15377"/>
        <dbReference type="ChEBI" id="CHEBI:46252"/>
        <dbReference type="ChEBI" id="CHEBI:58453"/>
        <dbReference type="ChEBI" id="CHEBI:78346"/>
    </reaction>
</comment>
<feature type="domain" description="NADAR" evidence="3">
    <location>
        <begin position="8"/>
        <end position="139"/>
    </location>
</feature>
<evidence type="ECO:0000313" key="5">
    <source>
        <dbReference type="Proteomes" id="UP000321580"/>
    </source>
</evidence>
<evidence type="ECO:0000256" key="2">
    <source>
        <dbReference type="ARBA" id="ARBA00000751"/>
    </source>
</evidence>
<dbReference type="InterPro" id="IPR037238">
    <property type="entry name" value="YbiA-like_sf"/>
</dbReference>
<dbReference type="RefSeq" id="WP_147166465.1">
    <property type="nucleotide sequence ID" value="NZ_VOOR01000008.1"/>
</dbReference>
<dbReference type="Proteomes" id="UP000321580">
    <property type="component" value="Unassembled WGS sequence"/>
</dbReference>
<dbReference type="SUPFAM" id="SSF143990">
    <property type="entry name" value="YbiA-like"/>
    <property type="match status" value="1"/>
</dbReference>
<dbReference type="Pfam" id="PF08719">
    <property type="entry name" value="NADAR"/>
    <property type="match status" value="1"/>
</dbReference>
<reference evidence="4 5" key="1">
    <citation type="submission" date="2019-08" db="EMBL/GenBank/DDBJ databases">
        <title>Genome of Phaeodactylibacter luteus.</title>
        <authorList>
            <person name="Bowman J.P."/>
        </authorList>
    </citation>
    <scope>NUCLEOTIDE SEQUENCE [LARGE SCALE GENOMIC DNA]</scope>
    <source>
        <strain evidence="4 5">KCTC 42180</strain>
    </source>
</reference>
<name>A0A5C6RUV6_9BACT</name>